<dbReference type="SUPFAM" id="SSF54523">
    <property type="entry name" value="Pili subunits"/>
    <property type="match status" value="1"/>
</dbReference>
<sequence length="303" mass="33221">MEQIDLPSPSKQQNLTRGFTLIELLVVIAIIAILIALLLPAVQQAREAARRSSCKNNLMQINVALQNYEMAHNVLPSGTVNPTGPIQNEAKGYHVSWFLQILPYLGEQTAFNKFDFNKSVYDPINKQVADYRIPTLRCPSNPNQGHSYAGMHHDIEAPIDSNNNGVLFLNSSVNYDDIPDGSSKTLFVGELTEGNELGWVSGTRSTLRNAGTAINLNNAKLFSGRAAFEKRFPNEDSERANNEGESPEGNAQLLQVGGFSSYHTGGSHFGIGDGSVRFLSENISIPLYQALANRHDGQLVSDY</sequence>
<dbReference type="Pfam" id="PF07596">
    <property type="entry name" value="SBP_bac_10"/>
    <property type="match status" value="1"/>
</dbReference>
<dbReference type="AlphaFoldDB" id="A0A517RPH8"/>
<protein>
    <submittedName>
        <fullName evidence="4">Type II secretion system protein G</fullName>
    </submittedName>
</protein>
<accession>A0A517RPH8</accession>
<keyword evidence="1" id="KW-0488">Methylation</keyword>
<proteinExistence type="predicted"/>
<keyword evidence="2" id="KW-0472">Membrane</keyword>
<dbReference type="InterPro" id="IPR045584">
    <property type="entry name" value="Pilin-like"/>
</dbReference>
<dbReference type="PROSITE" id="PS00409">
    <property type="entry name" value="PROKAR_NTER_METHYL"/>
    <property type="match status" value="1"/>
</dbReference>
<dbReference type="GO" id="GO:0015628">
    <property type="term" value="P:protein secretion by the type II secretion system"/>
    <property type="evidence" value="ECO:0007669"/>
    <property type="project" value="InterPro"/>
</dbReference>
<dbReference type="NCBIfam" id="TIGR02532">
    <property type="entry name" value="IV_pilin_GFxxxE"/>
    <property type="match status" value="1"/>
</dbReference>
<feature type="domain" description="DUF1559" evidence="3">
    <location>
        <begin position="43"/>
        <end position="283"/>
    </location>
</feature>
<dbReference type="GO" id="GO:0015627">
    <property type="term" value="C:type II protein secretion system complex"/>
    <property type="evidence" value="ECO:0007669"/>
    <property type="project" value="InterPro"/>
</dbReference>
<evidence type="ECO:0000259" key="3">
    <source>
        <dbReference type="Pfam" id="PF07596"/>
    </source>
</evidence>
<dbReference type="NCBIfam" id="TIGR04294">
    <property type="entry name" value="pre_pil_HX9DG"/>
    <property type="match status" value="1"/>
</dbReference>
<dbReference type="PANTHER" id="PTHR30093">
    <property type="entry name" value="GENERAL SECRETION PATHWAY PROTEIN G"/>
    <property type="match status" value="1"/>
</dbReference>
<evidence type="ECO:0000256" key="2">
    <source>
        <dbReference type="SAM" id="Phobius"/>
    </source>
</evidence>
<dbReference type="InterPro" id="IPR012902">
    <property type="entry name" value="N_methyl_site"/>
</dbReference>
<dbReference type="Proteomes" id="UP000317171">
    <property type="component" value="Chromosome"/>
</dbReference>
<evidence type="ECO:0000313" key="4">
    <source>
        <dbReference type="EMBL" id="QDT45779.1"/>
    </source>
</evidence>
<dbReference type="Gene3D" id="3.30.700.10">
    <property type="entry name" value="Glycoprotein, Type 4 Pilin"/>
    <property type="match status" value="1"/>
</dbReference>
<dbReference type="KEGG" id="gaz:Pan241w_59070"/>
<dbReference type="InterPro" id="IPR011453">
    <property type="entry name" value="DUF1559"/>
</dbReference>
<dbReference type="EMBL" id="CP036269">
    <property type="protein sequence ID" value="QDT45779.1"/>
    <property type="molecule type" value="Genomic_DNA"/>
</dbReference>
<dbReference type="RefSeq" id="WP_145222729.1">
    <property type="nucleotide sequence ID" value="NZ_CP036269.1"/>
</dbReference>
<gene>
    <name evidence="4" type="primary">xcpT_48</name>
    <name evidence="4" type="ORF">Pan241w_59070</name>
</gene>
<dbReference type="InterPro" id="IPR027558">
    <property type="entry name" value="Pre_pil_HX9DG_C"/>
</dbReference>
<dbReference type="InterPro" id="IPR000983">
    <property type="entry name" value="Bac_GSPG_pilin"/>
</dbReference>
<dbReference type="Pfam" id="PF07963">
    <property type="entry name" value="N_methyl"/>
    <property type="match status" value="1"/>
</dbReference>
<keyword evidence="2" id="KW-0812">Transmembrane</keyword>
<dbReference type="OrthoDB" id="255848at2"/>
<organism evidence="4 5">
    <name type="scientific">Gimesia alba</name>
    <dbReference type="NCBI Taxonomy" id="2527973"/>
    <lineage>
        <taxon>Bacteria</taxon>
        <taxon>Pseudomonadati</taxon>
        <taxon>Planctomycetota</taxon>
        <taxon>Planctomycetia</taxon>
        <taxon>Planctomycetales</taxon>
        <taxon>Planctomycetaceae</taxon>
        <taxon>Gimesia</taxon>
    </lineage>
</organism>
<dbReference type="PRINTS" id="PR00813">
    <property type="entry name" value="BCTERIALGSPG"/>
</dbReference>
<keyword evidence="2" id="KW-1133">Transmembrane helix</keyword>
<keyword evidence="5" id="KW-1185">Reference proteome</keyword>
<reference evidence="4 5" key="1">
    <citation type="submission" date="2019-02" db="EMBL/GenBank/DDBJ databases">
        <title>Deep-cultivation of Planctomycetes and their phenomic and genomic characterization uncovers novel biology.</title>
        <authorList>
            <person name="Wiegand S."/>
            <person name="Jogler M."/>
            <person name="Boedeker C."/>
            <person name="Pinto D."/>
            <person name="Vollmers J."/>
            <person name="Rivas-Marin E."/>
            <person name="Kohn T."/>
            <person name="Peeters S.H."/>
            <person name="Heuer A."/>
            <person name="Rast P."/>
            <person name="Oberbeckmann S."/>
            <person name="Bunk B."/>
            <person name="Jeske O."/>
            <person name="Meyerdierks A."/>
            <person name="Storesund J.E."/>
            <person name="Kallscheuer N."/>
            <person name="Luecker S."/>
            <person name="Lage O.M."/>
            <person name="Pohl T."/>
            <person name="Merkel B.J."/>
            <person name="Hornburger P."/>
            <person name="Mueller R.-W."/>
            <person name="Bruemmer F."/>
            <person name="Labrenz M."/>
            <person name="Spormann A.M."/>
            <person name="Op den Camp H."/>
            <person name="Overmann J."/>
            <person name="Amann R."/>
            <person name="Jetten M.S.M."/>
            <person name="Mascher T."/>
            <person name="Medema M.H."/>
            <person name="Devos D.P."/>
            <person name="Kaster A.-K."/>
            <person name="Ovreas L."/>
            <person name="Rohde M."/>
            <person name="Galperin M.Y."/>
            <person name="Jogler C."/>
        </authorList>
    </citation>
    <scope>NUCLEOTIDE SEQUENCE [LARGE SCALE GENOMIC DNA]</scope>
    <source>
        <strain evidence="4 5">Pan241w</strain>
    </source>
</reference>
<name>A0A517RPH8_9PLAN</name>
<evidence type="ECO:0000256" key="1">
    <source>
        <dbReference type="ARBA" id="ARBA00022481"/>
    </source>
</evidence>
<feature type="transmembrane region" description="Helical" evidence="2">
    <location>
        <begin position="20"/>
        <end position="42"/>
    </location>
</feature>
<dbReference type="PANTHER" id="PTHR30093:SF2">
    <property type="entry name" value="TYPE II SECRETION SYSTEM PROTEIN H"/>
    <property type="match status" value="1"/>
</dbReference>
<evidence type="ECO:0000313" key="5">
    <source>
        <dbReference type="Proteomes" id="UP000317171"/>
    </source>
</evidence>